<comment type="caution">
    <text evidence="2">The sequence shown here is derived from an EMBL/GenBank/DDBJ whole genome shotgun (WGS) entry which is preliminary data.</text>
</comment>
<dbReference type="EMBL" id="BJZI01000002">
    <property type="protein sequence ID" value="GEO65686.1"/>
    <property type="molecule type" value="Genomic_DNA"/>
</dbReference>
<accession>A0ABQ0WKY7</accession>
<protein>
    <recommendedName>
        <fullName evidence="1">Beta-lactamase class A catalytic domain-containing protein</fullName>
    </recommendedName>
</protein>
<reference evidence="2 3" key="1">
    <citation type="submission" date="2019-07" db="EMBL/GenBank/DDBJ databases">
        <title>Whole genome shotgun sequence of Lactobacillus spicheri NBRC 107155.</title>
        <authorList>
            <person name="Hosoyama A."/>
            <person name="Uohara A."/>
            <person name="Ohji S."/>
            <person name="Ichikawa N."/>
        </authorList>
    </citation>
    <scope>NUCLEOTIDE SEQUENCE [LARGE SCALE GENOMIC DNA]</scope>
    <source>
        <strain evidence="2 3">NBRC 107155</strain>
    </source>
</reference>
<feature type="domain" description="Beta-lactamase class A catalytic" evidence="1">
    <location>
        <begin position="317"/>
        <end position="444"/>
    </location>
</feature>
<dbReference type="SUPFAM" id="SSF56601">
    <property type="entry name" value="beta-lactamase/transpeptidase-like"/>
    <property type="match status" value="1"/>
</dbReference>
<dbReference type="Pfam" id="PF13354">
    <property type="entry name" value="Beta-lactamase2"/>
    <property type="match status" value="1"/>
</dbReference>
<gene>
    <name evidence="2" type="ORF">LSP04_01050</name>
</gene>
<dbReference type="Proteomes" id="UP000321691">
    <property type="component" value="Unassembled WGS sequence"/>
</dbReference>
<sequence>MNVKQRNHRLRGGGTLIMGGLLGLMSLIGSANTPAKAASVVTPLPPNAYYAVQDGQLADLTATGMTAAHPLDRTTPTTWTATAQTDVPTATGQTNRYLYISSAQDGVQGWTAATNLRAGRTYQTTAPQAVKARNYVVVKSFKAAPVPTRKVYRLVGQRRAMHWQARASLQRDKTYRVTQRRTYYQAGKAYTYLRVTSGKTTGWVWQADLKRGTAYNVAHHQAAIKTKLQKYLNSVTKDGTAAVAFYNLTPVKGSRAAKAPHAAVYRQGKLAVNARGNHVTTSASTYKLYIAAYLMHLKQRHRFSWTHANRAGMTRMIVKSANDYPVSVLQRHGRTSINHWVTSQGYYGHPFSATRASRTTANSLVRVLKDLQLGQQAFTNQQDRAFILSLMKRQVYRRGIPTGVARADKGTVVRDKVGFLNDNNGDAGIVTLPNGQRYILAVLTWGRGQHGFSGYPRIARIAEHVQKIVY</sequence>
<dbReference type="InterPro" id="IPR012338">
    <property type="entry name" value="Beta-lactam/transpept-like"/>
</dbReference>
<dbReference type="InterPro" id="IPR045155">
    <property type="entry name" value="Beta-lactam_cat"/>
</dbReference>
<evidence type="ECO:0000313" key="2">
    <source>
        <dbReference type="EMBL" id="GEO65686.1"/>
    </source>
</evidence>
<dbReference type="PANTHER" id="PTHR35333">
    <property type="entry name" value="BETA-LACTAMASE"/>
    <property type="match status" value="1"/>
</dbReference>
<evidence type="ECO:0000313" key="3">
    <source>
        <dbReference type="Proteomes" id="UP000321691"/>
    </source>
</evidence>
<keyword evidence="3" id="KW-1185">Reference proteome</keyword>
<organism evidence="2 3">
    <name type="scientific">Levilactobacillus spicheri</name>
    <dbReference type="NCBI Taxonomy" id="216463"/>
    <lineage>
        <taxon>Bacteria</taxon>
        <taxon>Bacillati</taxon>
        <taxon>Bacillota</taxon>
        <taxon>Bacilli</taxon>
        <taxon>Lactobacillales</taxon>
        <taxon>Lactobacillaceae</taxon>
        <taxon>Levilactobacillus</taxon>
    </lineage>
</organism>
<dbReference type="PANTHER" id="PTHR35333:SF3">
    <property type="entry name" value="BETA-LACTAMASE-TYPE TRANSPEPTIDASE FOLD CONTAINING PROTEIN"/>
    <property type="match status" value="1"/>
</dbReference>
<dbReference type="Gene3D" id="3.40.710.10">
    <property type="entry name" value="DD-peptidase/beta-lactamase superfamily"/>
    <property type="match status" value="1"/>
</dbReference>
<evidence type="ECO:0000259" key="1">
    <source>
        <dbReference type="Pfam" id="PF13354"/>
    </source>
</evidence>
<proteinExistence type="predicted"/>
<name>A0ABQ0WKY7_9LACO</name>
<dbReference type="RefSeq" id="WP_082605105.1">
    <property type="nucleotide sequence ID" value="NZ_BJZI01000002.1"/>
</dbReference>
<dbReference type="InterPro" id="IPR000871">
    <property type="entry name" value="Beta-lactam_class-A"/>
</dbReference>